<keyword evidence="11" id="KW-1133">Transmembrane helix</keyword>
<evidence type="ECO:0000313" key="14">
    <source>
        <dbReference type="Proteomes" id="UP000516437"/>
    </source>
</evidence>
<comment type="pathway">
    <text evidence="3">Metabolic intermediate biosynthesis; prephenate biosynthesis; prephenate from chorismate: step 1/1.</text>
</comment>
<feature type="compositionally biased region" description="Basic and acidic residues" evidence="10">
    <location>
        <begin position="251"/>
        <end position="268"/>
    </location>
</feature>
<proteinExistence type="predicted"/>
<evidence type="ECO:0000256" key="1">
    <source>
        <dbReference type="ARBA" id="ARBA00000824"/>
    </source>
</evidence>
<dbReference type="GO" id="GO:0046417">
    <property type="term" value="P:chorismate metabolic process"/>
    <property type="evidence" value="ECO:0007669"/>
    <property type="project" value="InterPro"/>
</dbReference>
<evidence type="ECO:0000256" key="5">
    <source>
        <dbReference type="ARBA" id="ARBA00022490"/>
    </source>
</evidence>
<sequence>MFPIYPGQCRKDASFNLGVGCSLLYLIAASKNELTKMGELQKQMETLLQNVKGELKTKDAMSKAIESDVTLAYSTTDRQEGSNSNDRLSFQSQTTSIALTDSETTIVSQQEEYVEGIDELEAEFEAELERLQIHLDGENSLKPSQQQGIRVTVEDTASNRSCSLSFREAIDPQNSGTEVHCGVPPTELERRLHELLEARQQERIKELEAALERAMLKLREKEAEISWWKDTARLLSHHVPGSSSLSSHHNPRTEAHRGSVAHKSEMRRRSCQSRGHWAEVELVKGKFLNLDGCFMWTEDTVPIYHLRAFPSLPAGSPTATASEFKLSPTDEREREREKKKKKKKILLTMSVLLLILFLVSHGGVRRNTTAMALSEHKSAKEPTLDSVRDSLIRQEDTIIYGLIERARFPINSLTYDQSYAKIPGFSGSLVEFVSRETEALQAKILYPPAASVNINKSIWDAYFDKLLALLAAPGDDGNYASTAASDLVCLQQIRLLDLQALSRRIHYGKLVAEVKFRESSKDYEPAIRAQDRDALMKLLTFESVEEMVKKRVAKKAMVFGQQVTLNNSTNDNHGKCKVDPSFVSRLYGEWIMPLTKLVQVEYLLRRLD</sequence>
<evidence type="ECO:0000256" key="11">
    <source>
        <dbReference type="SAM" id="Phobius"/>
    </source>
</evidence>
<gene>
    <name evidence="13" type="ORF">CJ030_MR8G012769</name>
</gene>
<evidence type="ECO:0000256" key="9">
    <source>
        <dbReference type="SAM" id="Coils"/>
    </source>
</evidence>
<dbReference type="SUPFAM" id="SSF48600">
    <property type="entry name" value="Chorismate mutase II"/>
    <property type="match status" value="1"/>
</dbReference>
<dbReference type="EC" id="5.4.99.5" evidence="4"/>
<keyword evidence="8" id="KW-0413">Isomerase</keyword>
<dbReference type="InterPro" id="IPR036263">
    <property type="entry name" value="Chorismate_II_sf"/>
</dbReference>
<evidence type="ECO:0000256" key="6">
    <source>
        <dbReference type="ARBA" id="ARBA00022605"/>
    </source>
</evidence>
<dbReference type="InterPro" id="IPR037039">
    <property type="entry name" value="CM_AroQ_sf_eucaryotic"/>
</dbReference>
<dbReference type="GO" id="GO:0009073">
    <property type="term" value="P:aromatic amino acid family biosynthetic process"/>
    <property type="evidence" value="ECO:0007669"/>
    <property type="project" value="InterPro"/>
</dbReference>
<keyword evidence="9" id="KW-0175">Coiled coil</keyword>
<feature type="transmembrane region" description="Helical" evidence="11">
    <location>
        <begin position="345"/>
        <end position="364"/>
    </location>
</feature>
<dbReference type="EMBL" id="RXIC02000026">
    <property type="protein sequence ID" value="KAB1204697.1"/>
    <property type="molecule type" value="Genomic_DNA"/>
</dbReference>
<accession>A0A6A1UYG2</accession>
<evidence type="ECO:0000313" key="13">
    <source>
        <dbReference type="EMBL" id="KAB1204697.1"/>
    </source>
</evidence>
<dbReference type="AlphaFoldDB" id="A0A6A1UYG2"/>
<keyword evidence="11" id="KW-0472">Membrane</keyword>
<feature type="coiled-coil region" evidence="9">
    <location>
        <begin position="197"/>
        <end position="224"/>
    </location>
</feature>
<dbReference type="InterPro" id="IPR002701">
    <property type="entry name" value="CM_II_prokaryot"/>
</dbReference>
<comment type="caution">
    <text evidence="13">The sequence shown here is derived from an EMBL/GenBank/DDBJ whole genome shotgun (WGS) entry which is preliminary data.</text>
</comment>
<dbReference type="PANTHER" id="PTHR21145">
    <property type="entry name" value="CHORISMATE MUTASE"/>
    <property type="match status" value="1"/>
</dbReference>
<comment type="catalytic activity">
    <reaction evidence="1">
        <text>chorismate = prephenate</text>
        <dbReference type="Rhea" id="RHEA:13897"/>
        <dbReference type="ChEBI" id="CHEBI:29748"/>
        <dbReference type="ChEBI" id="CHEBI:29934"/>
        <dbReference type="EC" id="5.4.99.5"/>
    </reaction>
</comment>
<evidence type="ECO:0000256" key="3">
    <source>
        <dbReference type="ARBA" id="ARBA00004817"/>
    </source>
</evidence>
<dbReference type="PANTHER" id="PTHR21145:SF12">
    <property type="entry name" value="CHORISMATE MUTASE"/>
    <property type="match status" value="1"/>
</dbReference>
<feature type="region of interest" description="Disordered" evidence="10">
    <location>
        <begin position="239"/>
        <end position="268"/>
    </location>
</feature>
<dbReference type="Gene3D" id="1.10.590.10">
    <property type="entry name" value="Chorismate mutase, AroQ class superfamily, eukaryotic"/>
    <property type="match status" value="2"/>
</dbReference>
<dbReference type="InterPro" id="IPR008238">
    <property type="entry name" value="Chorismate_mutase_AroQ_euk"/>
</dbReference>
<dbReference type="Pfam" id="PF01817">
    <property type="entry name" value="CM_2"/>
    <property type="match status" value="1"/>
</dbReference>
<dbReference type="UniPathway" id="UPA00120">
    <property type="reaction ID" value="UER00203"/>
</dbReference>
<reference evidence="13 14" key="1">
    <citation type="journal article" date="2019" name="Plant Biotechnol. J.">
        <title>The red bayberry genome and genetic basis of sex determination.</title>
        <authorList>
            <person name="Jia H.M."/>
            <person name="Jia H.J."/>
            <person name="Cai Q.L."/>
            <person name="Wang Y."/>
            <person name="Zhao H.B."/>
            <person name="Yang W.F."/>
            <person name="Wang G.Y."/>
            <person name="Li Y.H."/>
            <person name="Zhan D.L."/>
            <person name="Shen Y.T."/>
            <person name="Niu Q.F."/>
            <person name="Chang L."/>
            <person name="Qiu J."/>
            <person name="Zhao L."/>
            <person name="Xie H.B."/>
            <person name="Fu W.Y."/>
            <person name="Jin J."/>
            <person name="Li X.W."/>
            <person name="Jiao Y."/>
            <person name="Zhou C.C."/>
            <person name="Tu T."/>
            <person name="Chai C.Y."/>
            <person name="Gao J.L."/>
            <person name="Fan L.J."/>
            <person name="van de Weg E."/>
            <person name="Wang J.Y."/>
            <person name="Gao Z.S."/>
        </authorList>
    </citation>
    <scope>NUCLEOTIDE SEQUENCE [LARGE SCALE GENOMIC DNA]</scope>
    <source>
        <tissue evidence="13">Leaves</tissue>
    </source>
</reference>
<evidence type="ECO:0000256" key="2">
    <source>
        <dbReference type="ARBA" id="ARBA00004496"/>
    </source>
</evidence>
<evidence type="ECO:0000256" key="8">
    <source>
        <dbReference type="ARBA" id="ARBA00023235"/>
    </source>
</evidence>
<evidence type="ECO:0000256" key="10">
    <source>
        <dbReference type="SAM" id="MobiDB-lite"/>
    </source>
</evidence>
<feature type="compositionally biased region" description="Low complexity" evidence="10">
    <location>
        <begin position="239"/>
        <end position="248"/>
    </location>
</feature>
<keyword evidence="11" id="KW-0812">Transmembrane</keyword>
<evidence type="ECO:0000256" key="4">
    <source>
        <dbReference type="ARBA" id="ARBA00012404"/>
    </source>
</evidence>
<name>A0A6A1UYG2_9ROSI</name>
<evidence type="ECO:0000259" key="12">
    <source>
        <dbReference type="Pfam" id="PF01817"/>
    </source>
</evidence>
<keyword evidence="6" id="KW-0028">Amino-acid biosynthesis</keyword>
<keyword evidence="7" id="KW-0057">Aromatic amino acid biosynthesis</keyword>
<feature type="domain" description="Chorismate mutase" evidence="12">
    <location>
        <begin position="498"/>
        <end position="599"/>
    </location>
</feature>
<comment type="subcellular location">
    <subcellularLocation>
        <location evidence="2">Cytoplasm</location>
    </subcellularLocation>
</comment>
<dbReference type="OrthoDB" id="191918at2759"/>
<dbReference type="Proteomes" id="UP000516437">
    <property type="component" value="Chromosome 8"/>
</dbReference>
<keyword evidence="5" id="KW-0963">Cytoplasm</keyword>
<keyword evidence="14" id="KW-1185">Reference proteome</keyword>
<dbReference type="GO" id="GO:0005737">
    <property type="term" value="C:cytoplasm"/>
    <property type="evidence" value="ECO:0007669"/>
    <property type="project" value="UniProtKB-SubCell"/>
</dbReference>
<evidence type="ECO:0000256" key="7">
    <source>
        <dbReference type="ARBA" id="ARBA00023141"/>
    </source>
</evidence>
<feature type="region of interest" description="Disordered" evidence="10">
    <location>
        <begin position="315"/>
        <end position="341"/>
    </location>
</feature>
<dbReference type="GO" id="GO:0004106">
    <property type="term" value="F:chorismate mutase activity"/>
    <property type="evidence" value="ECO:0007669"/>
    <property type="project" value="UniProtKB-EC"/>
</dbReference>
<organism evidence="13 14">
    <name type="scientific">Morella rubra</name>
    <name type="common">Chinese bayberry</name>
    <dbReference type="NCBI Taxonomy" id="262757"/>
    <lineage>
        <taxon>Eukaryota</taxon>
        <taxon>Viridiplantae</taxon>
        <taxon>Streptophyta</taxon>
        <taxon>Embryophyta</taxon>
        <taxon>Tracheophyta</taxon>
        <taxon>Spermatophyta</taxon>
        <taxon>Magnoliopsida</taxon>
        <taxon>eudicotyledons</taxon>
        <taxon>Gunneridae</taxon>
        <taxon>Pentapetalae</taxon>
        <taxon>rosids</taxon>
        <taxon>fabids</taxon>
        <taxon>Fagales</taxon>
        <taxon>Myricaceae</taxon>
        <taxon>Morella</taxon>
    </lineage>
</organism>
<protein>
    <recommendedName>
        <fullName evidence="4">chorismate mutase</fullName>
        <ecNumber evidence="4">5.4.99.5</ecNumber>
    </recommendedName>
</protein>
<dbReference type="PROSITE" id="PS51169">
    <property type="entry name" value="CHORISMATE_MUT_3"/>
    <property type="match status" value="1"/>
</dbReference>